<dbReference type="EMBL" id="UINC01230773">
    <property type="protein sequence ID" value="SVE63041.1"/>
    <property type="molecule type" value="Genomic_DNA"/>
</dbReference>
<gene>
    <name evidence="1" type="ORF">METZ01_LOCUS515895</name>
</gene>
<reference evidence="1" key="1">
    <citation type="submission" date="2018-05" db="EMBL/GenBank/DDBJ databases">
        <authorList>
            <person name="Lanie J.A."/>
            <person name="Ng W.-L."/>
            <person name="Kazmierczak K.M."/>
            <person name="Andrzejewski T.M."/>
            <person name="Davidsen T.M."/>
            <person name="Wayne K.J."/>
            <person name="Tettelin H."/>
            <person name="Glass J.I."/>
            <person name="Rusch D."/>
            <person name="Podicherti R."/>
            <person name="Tsui H.-C.T."/>
            <person name="Winkler M.E."/>
        </authorList>
    </citation>
    <scope>NUCLEOTIDE SEQUENCE</scope>
</reference>
<dbReference type="AlphaFoldDB" id="A0A383F226"/>
<accession>A0A383F226</accession>
<protein>
    <submittedName>
        <fullName evidence="1">Uncharacterized protein</fullName>
    </submittedName>
</protein>
<sequence>MNIEFTARHFNAPDNLKMYAHDEVLKLERY</sequence>
<proteinExistence type="predicted"/>
<evidence type="ECO:0000313" key="1">
    <source>
        <dbReference type="EMBL" id="SVE63041.1"/>
    </source>
</evidence>
<name>A0A383F226_9ZZZZ</name>
<feature type="non-terminal residue" evidence="1">
    <location>
        <position position="30"/>
    </location>
</feature>
<organism evidence="1">
    <name type="scientific">marine metagenome</name>
    <dbReference type="NCBI Taxonomy" id="408172"/>
    <lineage>
        <taxon>unclassified sequences</taxon>
        <taxon>metagenomes</taxon>
        <taxon>ecological metagenomes</taxon>
    </lineage>
</organism>